<dbReference type="EMBL" id="JAGGKP010000001">
    <property type="protein sequence ID" value="MBP1936278.1"/>
    <property type="molecule type" value="Genomic_DNA"/>
</dbReference>
<sequence>MIIEQLTLLTNQLEETRHFYTKVFPFELVDQGDSHFTVKVGQTLLTFQYKQSETDPFYHFTFNIPENKFAEAVEWASTKVDFAEEVGEIVYDCVEWNSHSVYFYDPAGNIVEFIARHNLNNAVNHPFSPKDFLYVSEVGVVTSDIHAIVHQLNELGIPSWNAEENFNPVGDEHGLFIIVKEGRRWLYSNKNAHFYDVKATVKGLGTLCFEQDGDQVVIRRSSSNVIYST</sequence>
<dbReference type="InterPro" id="IPR040553">
    <property type="entry name" value="TxDE"/>
</dbReference>
<dbReference type="Pfam" id="PF18711">
    <property type="entry name" value="TxDE"/>
    <property type="match status" value="1"/>
</dbReference>
<keyword evidence="3" id="KW-1185">Reference proteome</keyword>
<evidence type="ECO:0000313" key="2">
    <source>
        <dbReference type="EMBL" id="MBP1936278.1"/>
    </source>
</evidence>
<reference evidence="2 3" key="1">
    <citation type="submission" date="2021-03" db="EMBL/GenBank/DDBJ databases">
        <title>Genomic Encyclopedia of Type Strains, Phase IV (KMG-IV): sequencing the most valuable type-strain genomes for metagenomic binning, comparative biology and taxonomic classification.</title>
        <authorList>
            <person name="Goeker M."/>
        </authorList>
    </citation>
    <scope>NUCLEOTIDE SEQUENCE [LARGE SCALE GENOMIC DNA]</scope>
    <source>
        <strain evidence="2 3">DSM 23491</strain>
    </source>
</reference>
<dbReference type="Pfam" id="PF00903">
    <property type="entry name" value="Glyoxalase"/>
    <property type="match status" value="1"/>
</dbReference>
<evidence type="ECO:0000259" key="1">
    <source>
        <dbReference type="PROSITE" id="PS51819"/>
    </source>
</evidence>
<dbReference type="Proteomes" id="UP001519273">
    <property type="component" value="Unassembled WGS sequence"/>
</dbReference>
<accession>A0ABS4H179</accession>
<name>A0ABS4H179_9BACL</name>
<dbReference type="PROSITE" id="PS51819">
    <property type="entry name" value="VOC"/>
    <property type="match status" value="1"/>
</dbReference>
<dbReference type="InterPro" id="IPR004360">
    <property type="entry name" value="Glyas_Fos-R_dOase_dom"/>
</dbReference>
<organism evidence="2 3">
    <name type="scientific">Paenibacillus sediminis</name>
    <dbReference type="NCBI Taxonomy" id="664909"/>
    <lineage>
        <taxon>Bacteria</taxon>
        <taxon>Bacillati</taxon>
        <taxon>Bacillota</taxon>
        <taxon>Bacilli</taxon>
        <taxon>Bacillales</taxon>
        <taxon>Paenibacillaceae</taxon>
        <taxon>Paenibacillus</taxon>
    </lineage>
</organism>
<dbReference type="Gene3D" id="3.10.180.10">
    <property type="entry name" value="2,3-Dihydroxybiphenyl 1,2-Dioxygenase, domain 1"/>
    <property type="match status" value="1"/>
</dbReference>
<comment type="caution">
    <text evidence="2">The sequence shown here is derived from an EMBL/GenBank/DDBJ whole genome shotgun (WGS) entry which is preliminary data.</text>
</comment>
<protein>
    <submittedName>
        <fullName evidence="2">Catechol-2,3-dioxygenase</fullName>
    </submittedName>
</protein>
<dbReference type="InterPro" id="IPR037523">
    <property type="entry name" value="VOC_core"/>
</dbReference>
<evidence type="ECO:0000313" key="3">
    <source>
        <dbReference type="Proteomes" id="UP001519273"/>
    </source>
</evidence>
<gene>
    <name evidence="2" type="ORF">J2Z20_001139</name>
</gene>
<proteinExistence type="predicted"/>
<dbReference type="RefSeq" id="WP_209846312.1">
    <property type="nucleotide sequence ID" value="NZ_CBCRVE010000002.1"/>
</dbReference>
<feature type="domain" description="VOC" evidence="1">
    <location>
        <begin position="2"/>
        <end position="116"/>
    </location>
</feature>
<dbReference type="SUPFAM" id="SSF54593">
    <property type="entry name" value="Glyoxalase/Bleomycin resistance protein/Dihydroxybiphenyl dioxygenase"/>
    <property type="match status" value="1"/>
</dbReference>
<dbReference type="InterPro" id="IPR029068">
    <property type="entry name" value="Glyas_Bleomycin-R_OHBP_Dase"/>
</dbReference>